<evidence type="ECO:0000256" key="3">
    <source>
        <dbReference type="ARBA" id="ARBA00022603"/>
    </source>
</evidence>
<dbReference type="EC" id="2.1.1.-" evidence="6"/>
<evidence type="ECO:0000256" key="5">
    <source>
        <dbReference type="ARBA" id="ARBA00022691"/>
    </source>
</evidence>
<dbReference type="HAMAP" id="MF_00074">
    <property type="entry name" value="16SrRNA_methyltr_G"/>
    <property type="match status" value="1"/>
</dbReference>
<feature type="binding site" evidence="6">
    <location>
        <position position="147"/>
    </location>
    <ligand>
        <name>S-adenosyl-L-methionine</name>
        <dbReference type="ChEBI" id="CHEBI:59789"/>
    </ligand>
</feature>
<dbReference type="InterPro" id="IPR029063">
    <property type="entry name" value="SAM-dependent_MTases_sf"/>
</dbReference>
<gene>
    <name evidence="6 7" type="primary">rsmG</name>
    <name evidence="7" type="ORF">G3M78_03795</name>
</gene>
<evidence type="ECO:0000256" key="1">
    <source>
        <dbReference type="ARBA" id="ARBA00022490"/>
    </source>
</evidence>
<keyword evidence="3 6" id="KW-0489">Methyltransferase</keyword>
<organism evidence="7 8">
    <name type="scientific">Candidatus Nitrohelix vancouverensis</name>
    <dbReference type="NCBI Taxonomy" id="2705534"/>
    <lineage>
        <taxon>Bacteria</taxon>
        <taxon>Pseudomonadati</taxon>
        <taxon>Nitrospinota/Tectimicrobiota group</taxon>
        <taxon>Nitrospinota</taxon>
        <taxon>Nitrospinia</taxon>
        <taxon>Nitrospinales</taxon>
        <taxon>Nitrospinaceae</taxon>
        <taxon>Candidatus Nitrohelix</taxon>
    </lineage>
</organism>
<dbReference type="PANTHER" id="PTHR31760:SF0">
    <property type="entry name" value="S-ADENOSYL-L-METHIONINE-DEPENDENT METHYLTRANSFERASES SUPERFAMILY PROTEIN"/>
    <property type="match status" value="1"/>
</dbReference>
<feature type="binding site" evidence="6">
    <location>
        <position position="84"/>
    </location>
    <ligand>
        <name>S-adenosyl-L-methionine</name>
        <dbReference type="ChEBI" id="CHEBI:59789"/>
    </ligand>
</feature>
<keyword evidence="2 6" id="KW-0698">rRNA processing</keyword>
<dbReference type="AlphaFoldDB" id="A0A7T0G2R3"/>
<dbReference type="Pfam" id="PF02527">
    <property type="entry name" value="GidB"/>
    <property type="match status" value="1"/>
</dbReference>
<dbReference type="SUPFAM" id="SSF53335">
    <property type="entry name" value="S-adenosyl-L-methionine-dependent methyltransferases"/>
    <property type="match status" value="1"/>
</dbReference>
<evidence type="ECO:0000256" key="2">
    <source>
        <dbReference type="ARBA" id="ARBA00022552"/>
    </source>
</evidence>
<evidence type="ECO:0000313" key="8">
    <source>
        <dbReference type="Proteomes" id="UP000594464"/>
    </source>
</evidence>
<dbReference type="Gene3D" id="3.40.50.150">
    <property type="entry name" value="Vaccinia Virus protein VP39"/>
    <property type="match status" value="1"/>
</dbReference>
<feature type="binding site" evidence="6">
    <location>
        <position position="79"/>
    </location>
    <ligand>
        <name>S-adenosyl-L-methionine</name>
        <dbReference type="ChEBI" id="CHEBI:59789"/>
    </ligand>
</feature>
<evidence type="ECO:0000256" key="6">
    <source>
        <dbReference type="HAMAP-Rule" id="MF_00074"/>
    </source>
</evidence>
<dbReference type="NCBIfam" id="TIGR00138">
    <property type="entry name" value="rsmG_gidB"/>
    <property type="match status" value="1"/>
</dbReference>
<comment type="function">
    <text evidence="6">Specifically methylates the N7 position of a guanine in 16S rRNA.</text>
</comment>
<dbReference type="InterPro" id="IPR003682">
    <property type="entry name" value="rRNA_ssu_MeTfrase_G"/>
</dbReference>
<protein>
    <recommendedName>
        <fullName evidence="6">Ribosomal RNA small subunit methyltransferase G</fullName>
        <ecNumber evidence="6">2.1.1.-</ecNumber>
    </recommendedName>
    <alternativeName>
        <fullName evidence="6">16S rRNA 7-methylguanosine methyltransferase</fullName>
        <shortName evidence="6">16S rRNA m7G methyltransferase</shortName>
    </alternativeName>
</protein>
<comment type="similarity">
    <text evidence="6">Belongs to the methyltransferase superfamily. RNA methyltransferase RsmG family.</text>
</comment>
<proteinExistence type="inferred from homology"/>
<keyword evidence="5 6" id="KW-0949">S-adenosyl-L-methionine</keyword>
<feature type="binding site" evidence="6">
    <location>
        <begin position="130"/>
        <end position="131"/>
    </location>
    <ligand>
        <name>S-adenosyl-L-methionine</name>
        <dbReference type="ChEBI" id="CHEBI:59789"/>
    </ligand>
</feature>
<accession>A0A7T0G2R3</accession>
<comment type="subcellular location">
    <subcellularLocation>
        <location evidence="6">Cytoplasm</location>
    </subcellularLocation>
</comment>
<dbReference type="KEGG" id="nva:G3M78_03795"/>
<name>A0A7T0G2R3_9BACT</name>
<dbReference type="EMBL" id="CP048620">
    <property type="protein sequence ID" value="QPJ64563.1"/>
    <property type="molecule type" value="Genomic_DNA"/>
</dbReference>
<reference evidence="8" key="1">
    <citation type="submission" date="2020-02" db="EMBL/GenBank/DDBJ databases">
        <title>Genomic and physiological characterization of two novel Nitrospinaceae genera.</title>
        <authorList>
            <person name="Mueller A.J."/>
            <person name="Jung M.-Y."/>
            <person name="Strachan C.R."/>
            <person name="Herbold C.W."/>
            <person name="Kirkegaard R.H."/>
            <person name="Daims H."/>
        </authorList>
    </citation>
    <scope>NUCLEOTIDE SEQUENCE [LARGE SCALE GENOMIC DNA]</scope>
</reference>
<evidence type="ECO:0000256" key="4">
    <source>
        <dbReference type="ARBA" id="ARBA00022679"/>
    </source>
</evidence>
<keyword evidence="4 6" id="KW-0808">Transferase</keyword>
<dbReference type="Proteomes" id="UP000594464">
    <property type="component" value="Chromosome"/>
</dbReference>
<keyword evidence="1 6" id="KW-0963">Cytoplasm</keyword>
<evidence type="ECO:0000313" key="7">
    <source>
        <dbReference type="EMBL" id="QPJ64563.1"/>
    </source>
</evidence>
<comment type="caution">
    <text evidence="6">Lacks conserved residue(s) required for the propagation of feature annotation.</text>
</comment>
<sequence length="216" mass="24835">MDPWLRQVCDHADFQELQSRFSDSARSQLSRYISELVSWNSKVRLTSDSRPEFIIKRHLFDSLQFARLMHSGLKCVDIGSGGGFPGIPVRILFPENSMTFIESRRKRCSFLRHASRQLELTGSKTHEGRAEEIVSEFSEPFQAVLFRGFSSLPDNLEVGSLYLEEGGFIYVQKEAGEEELEYLASQSGWNLFRQIAYDGYEGRRSYILQIQKTVDS</sequence>
<dbReference type="GO" id="GO:0005829">
    <property type="term" value="C:cytosol"/>
    <property type="evidence" value="ECO:0007669"/>
    <property type="project" value="TreeGrafter"/>
</dbReference>
<dbReference type="PANTHER" id="PTHR31760">
    <property type="entry name" value="S-ADENOSYL-L-METHIONINE-DEPENDENT METHYLTRANSFERASES SUPERFAMILY PROTEIN"/>
    <property type="match status" value="1"/>
</dbReference>
<dbReference type="GO" id="GO:0070043">
    <property type="term" value="F:rRNA (guanine-N7-)-methyltransferase activity"/>
    <property type="evidence" value="ECO:0007669"/>
    <property type="project" value="UniProtKB-UniRule"/>
</dbReference>